<sequence length="109" mass="12106">MFHLLPEVYDGEEPKILPLWKFGRCSDKGFISTFDVFRINASKVLKVYDKSAIDSLIPCFLMMLKGFLGGAAAVPPLANVEVGVTIPTRAQHKWPGSGPLDWLQHQSYG</sequence>
<evidence type="ECO:0000313" key="1">
    <source>
        <dbReference type="Proteomes" id="UP000887565"/>
    </source>
</evidence>
<organism evidence="1 2">
    <name type="scientific">Romanomermis culicivorax</name>
    <name type="common">Nematode worm</name>
    <dbReference type="NCBI Taxonomy" id="13658"/>
    <lineage>
        <taxon>Eukaryota</taxon>
        <taxon>Metazoa</taxon>
        <taxon>Ecdysozoa</taxon>
        <taxon>Nematoda</taxon>
        <taxon>Enoplea</taxon>
        <taxon>Dorylaimia</taxon>
        <taxon>Mermithida</taxon>
        <taxon>Mermithoidea</taxon>
        <taxon>Mermithidae</taxon>
        <taxon>Romanomermis</taxon>
    </lineage>
</organism>
<proteinExistence type="predicted"/>
<accession>A0A915KYM2</accession>
<keyword evidence="1" id="KW-1185">Reference proteome</keyword>
<name>A0A915KYM2_ROMCU</name>
<dbReference type="AlphaFoldDB" id="A0A915KYM2"/>
<protein>
    <submittedName>
        <fullName evidence="2">Uncharacterized protein</fullName>
    </submittedName>
</protein>
<evidence type="ECO:0000313" key="2">
    <source>
        <dbReference type="WBParaSite" id="nRc.2.0.1.t42587-RA"/>
    </source>
</evidence>
<reference evidence="2" key="1">
    <citation type="submission" date="2022-11" db="UniProtKB">
        <authorList>
            <consortium name="WormBaseParasite"/>
        </authorList>
    </citation>
    <scope>IDENTIFICATION</scope>
</reference>
<dbReference type="Proteomes" id="UP000887565">
    <property type="component" value="Unplaced"/>
</dbReference>
<dbReference type="WBParaSite" id="nRc.2.0.1.t42587-RA">
    <property type="protein sequence ID" value="nRc.2.0.1.t42587-RA"/>
    <property type="gene ID" value="nRc.2.0.1.g42587"/>
</dbReference>